<dbReference type="Pfam" id="PF14262">
    <property type="entry name" value="Cthe_2159"/>
    <property type="match status" value="1"/>
</dbReference>
<evidence type="ECO:0000313" key="4">
    <source>
        <dbReference type="Proteomes" id="UP001141183"/>
    </source>
</evidence>
<name>A0A9X3XID1_9CLOT</name>
<reference evidence="3" key="1">
    <citation type="submission" date="2022-05" db="EMBL/GenBank/DDBJ databases">
        <title>Draft genome sequence of Clostridium tertium strain CP3 isolated from Peru.</title>
        <authorList>
            <person name="Hurtado R."/>
            <person name="Lima L."/>
            <person name="Sousa T."/>
            <person name="Jaiswal A.K."/>
            <person name="Tiwari S."/>
            <person name="Maturrano L."/>
            <person name="Brenig B."/>
            <person name="Azevedo V."/>
        </authorList>
    </citation>
    <scope>NUCLEOTIDE SEQUENCE</scope>
    <source>
        <strain evidence="3">CP3</strain>
    </source>
</reference>
<feature type="region of interest" description="Disordered" evidence="1">
    <location>
        <begin position="585"/>
        <end position="614"/>
    </location>
</feature>
<comment type="caution">
    <text evidence="3">The sequence shown here is derived from an EMBL/GenBank/DDBJ whole genome shotgun (WGS) entry which is preliminary data.</text>
</comment>
<proteinExistence type="predicted"/>
<evidence type="ECO:0000313" key="3">
    <source>
        <dbReference type="EMBL" id="MDC4238886.1"/>
    </source>
</evidence>
<accession>A0A9X3XID1</accession>
<dbReference type="PROSITE" id="PS51257">
    <property type="entry name" value="PROKAR_LIPOPROTEIN"/>
    <property type="match status" value="1"/>
</dbReference>
<gene>
    <name evidence="3" type="ORF">NE398_01720</name>
</gene>
<feature type="compositionally biased region" description="Low complexity" evidence="1">
    <location>
        <begin position="259"/>
        <end position="280"/>
    </location>
</feature>
<dbReference type="InterPro" id="IPR025584">
    <property type="entry name" value="Cthe_2159"/>
</dbReference>
<feature type="compositionally biased region" description="Gly residues" evidence="1">
    <location>
        <begin position="587"/>
        <end position="598"/>
    </location>
</feature>
<feature type="region of interest" description="Disordered" evidence="1">
    <location>
        <begin position="259"/>
        <end position="286"/>
    </location>
</feature>
<dbReference type="EMBL" id="JAMRYU010000001">
    <property type="protein sequence ID" value="MDC4238886.1"/>
    <property type="molecule type" value="Genomic_DNA"/>
</dbReference>
<dbReference type="AlphaFoldDB" id="A0A9X3XID1"/>
<organism evidence="3 4">
    <name type="scientific">Clostridium tertium</name>
    <dbReference type="NCBI Taxonomy" id="1559"/>
    <lineage>
        <taxon>Bacteria</taxon>
        <taxon>Bacillati</taxon>
        <taxon>Bacillota</taxon>
        <taxon>Clostridia</taxon>
        <taxon>Eubacteriales</taxon>
        <taxon>Clostridiaceae</taxon>
        <taxon>Clostridium</taxon>
    </lineage>
</organism>
<keyword evidence="2" id="KW-0732">Signal</keyword>
<dbReference type="RefSeq" id="WP_111931250.1">
    <property type="nucleotide sequence ID" value="NZ_CAXSLY010000004.1"/>
</dbReference>
<dbReference type="Proteomes" id="UP001141183">
    <property type="component" value="Unassembled WGS sequence"/>
</dbReference>
<protein>
    <submittedName>
        <fullName evidence="3">Carbohydrate-binding domain-containing protein</fullName>
    </submittedName>
</protein>
<sequence>MSKKLIAILSVISLCIGVTGCTNKQANTNKTSISSERIENVNATITLGDNMSIEGNGADVEGSKVIINSAGTYSVSGTLSDGQIVVNAGDEDNVELILNGANISCSNSSAIYVKNSKNTYIILADGTENQVTDGGNYEFEDEATDEPNAAIFSKSDLFINGTGSLIVNANYNNGITSKDDLEIGDANISVTSVHDGIRGKDSITIASGNITINSQGDGMKSNNSEDEERGYVLIQGGTINITSGEDGIQAETNTTITGGDITIKSGGGSENSSKASSSWGTWGNPKDFGPQETTVEEAETASAKGIKAVVGIKIDSGNIKIDSSDDSIHSNGNVEINGGSINASSGDDGIHADSVIDINDGDINISKSYEGIEAETININDGNIKLVASDDGINAAGGNDGSSMNGRPGQNSFASSGNGTINLNGGKIIVDASGDGIDANGSIYMKEGTVIVNGPEDNGNGALDYDGKFEISGGLLIAAGGAGMAQSPSTTSTQNSVNIFTSLSANTLIRIEDESGNEVITFAPSKNVQSVVISSPNIKTNESYKVYTGGESAGTSSDGLYSEGSYSGGTELESFTAASTVTTVGQARGGFGEPGGGRMPSQDGGMRGQEGMPQ</sequence>
<feature type="chain" id="PRO_5040828063" evidence="2">
    <location>
        <begin position="21"/>
        <end position="614"/>
    </location>
</feature>
<evidence type="ECO:0000256" key="1">
    <source>
        <dbReference type="SAM" id="MobiDB-lite"/>
    </source>
</evidence>
<keyword evidence="4" id="KW-1185">Reference proteome</keyword>
<evidence type="ECO:0000256" key="2">
    <source>
        <dbReference type="SAM" id="SignalP"/>
    </source>
</evidence>
<feature type="signal peptide" evidence="2">
    <location>
        <begin position="1"/>
        <end position="20"/>
    </location>
</feature>